<gene>
    <name evidence="1" type="primary">40</name>
    <name evidence="1" type="ORF">SEA_EMIROSE_40</name>
</gene>
<reference evidence="1 2" key="1">
    <citation type="submission" date="2019-10" db="EMBL/GenBank/DDBJ databases">
        <authorList>
            <person name="Davis E.R."/>
            <person name="Mohamed A."/>
            <person name="Ilzat A."/>
            <person name="Sivanathan V."/>
            <person name="Garlena R.A."/>
            <person name="Russell D.A."/>
            <person name="Pope W.H."/>
            <person name="Jacobs-Sera D."/>
            <person name="Hatfull G.F."/>
        </authorList>
    </citation>
    <scope>NUCLEOTIDE SEQUENCE [LARGE SCALE GENOMIC DNA]</scope>
</reference>
<protein>
    <submittedName>
        <fullName evidence="1">DNA binding protein</fullName>
    </submittedName>
</protein>
<organism evidence="1 2">
    <name type="scientific">Corynebacterium phage EmiRose</name>
    <dbReference type="NCBI Taxonomy" id="2565372"/>
    <lineage>
        <taxon>Viruses</taxon>
        <taxon>Duplodnaviria</taxon>
        <taxon>Heunggongvirae</taxon>
        <taxon>Uroviricota</taxon>
        <taxon>Caudoviricetes</taxon>
        <taxon>Emirosevirus</taxon>
        <taxon>Emirosevirus emirose</taxon>
    </lineage>
</organism>
<dbReference type="EMBL" id="MN586033">
    <property type="protein sequence ID" value="QGJ94172.1"/>
    <property type="molecule type" value="Genomic_DNA"/>
</dbReference>
<dbReference type="KEGG" id="vg:80018893"/>
<sequence length="197" mass="21918">MSEENKAAAEVIEPRGKHLTDTQVKRLRIAYRLERLHAAYDKNNADTWVSAQDTIGDLAAEFEIGPVTVSNIISGRTRLRAGGPIDRVRQQRAEAFNAYKNAMGTQRAKARAQEEVVGVQPMARVIVTRVDGSEDTPLIIAPGESVRLDYDVPGQYDDNYDVSTDNAQVAIARLQSEYYELLDAEMDEERKAGKDHA</sequence>
<dbReference type="Proteomes" id="UP000427166">
    <property type="component" value="Segment"/>
</dbReference>
<evidence type="ECO:0000313" key="2">
    <source>
        <dbReference type="Proteomes" id="UP000427166"/>
    </source>
</evidence>
<keyword evidence="2" id="KW-1185">Reference proteome</keyword>
<accession>A0A649VQF7</accession>
<dbReference type="RefSeq" id="YP_010754307.1">
    <property type="nucleotide sequence ID" value="NC_073458.1"/>
</dbReference>
<evidence type="ECO:0000313" key="1">
    <source>
        <dbReference type="EMBL" id="QGJ94172.1"/>
    </source>
</evidence>
<name>A0A649VQF7_9CAUD</name>
<proteinExistence type="predicted"/>
<dbReference type="GeneID" id="80018893"/>